<dbReference type="PROSITE" id="PS51417">
    <property type="entry name" value="ARF"/>
    <property type="match status" value="1"/>
</dbReference>
<evidence type="ECO:0000313" key="17">
    <source>
        <dbReference type="EMBL" id="CCD26111.2"/>
    </source>
</evidence>
<dbReference type="InterPro" id="IPR025662">
    <property type="entry name" value="Sigma_54_int_dom_ATP-bd_1"/>
</dbReference>
<dbReference type="OMA" id="ENIRTWF"/>
<evidence type="ECO:0000256" key="13">
    <source>
        <dbReference type="ARBA" id="ARBA00053508"/>
    </source>
</evidence>
<dbReference type="GO" id="GO:0030658">
    <property type="term" value="C:transport vesicle membrane"/>
    <property type="evidence" value="ECO:0007669"/>
    <property type="project" value="UniProtKB-SubCell"/>
</dbReference>
<name>G0WEA0_NAUDC</name>
<dbReference type="EMBL" id="HE580273">
    <property type="protein sequence ID" value="CCD26111.2"/>
    <property type="molecule type" value="Genomic_DNA"/>
</dbReference>
<dbReference type="GO" id="GO:0007107">
    <property type="term" value="P:membrane addition at site of cytokinesis"/>
    <property type="evidence" value="ECO:0007669"/>
    <property type="project" value="EnsemblFungi"/>
</dbReference>
<dbReference type="NCBIfam" id="TIGR00231">
    <property type="entry name" value="small_GTP"/>
    <property type="match status" value="1"/>
</dbReference>
<dbReference type="GeneID" id="11495611"/>
<dbReference type="InterPro" id="IPR027417">
    <property type="entry name" value="P-loop_NTPase"/>
</dbReference>
<evidence type="ECO:0000256" key="5">
    <source>
        <dbReference type="ARBA" id="ARBA00022483"/>
    </source>
</evidence>
<dbReference type="HOGENOM" id="CLU_041217_23_1_1"/>
<dbReference type="GO" id="GO:0005525">
    <property type="term" value="F:GTP binding"/>
    <property type="evidence" value="ECO:0007669"/>
    <property type="project" value="UniProtKB-KW"/>
</dbReference>
<dbReference type="CDD" id="cd01867">
    <property type="entry name" value="Rab8_Rab10_Rab13_like"/>
    <property type="match status" value="1"/>
</dbReference>
<evidence type="ECO:0000313" key="18">
    <source>
        <dbReference type="Proteomes" id="UP000000689"/>
    </source>
</evidence>
<keyword evidence="18" id="KW-1185">Reference proteome</keyword>
<gene>
    <name evidence="17" type="primary">NDAI0G03340</name>
    <name evidence="17" type="ordered locus">NDAI_0G03340</name>
</gene>
<comment type="similarity">
    <text evidence="2">Belongs to the small GTPase superfamily. Rab family.</text>
</comment>
<dbReference type="eggNOG" id="KOG0078">
    <property type="taxonomic scope" value="Eukaryota"/>
</dbReference>
<dbReference type="PROSITE" id="PS51420">
    <property type="entry name" value="RHO"/>
    <property type="match status" value="1"/>
</dbReference>
<evidence type="ECO:0000256" key="8">
    <source>
        <dbReference type="ARBA" id="ARBA00023134"/>
    </source>
</evidence>
<keyword evidence="9" id="KW-0472">Membrane</keyword>
<keyword evidence="7" id="KW-0653">Protein transport</keyword>
<dbReference type="Gene3D" id="3.40.50.300">
    <property type="entry name" value="P-loop containing nucleotide triphosphate hydrolases"/>
    <property type="match status" value="1"/>
</dbReference>
<feature type="region of interest" description="Disordered" evidence="16">
    <location>
        <begin position="184"/>
        <end position="207"/>
    </location>
</feature>
<comment type="function">
    <text evidence="13">Involved in exocytosis. Maybe by regulating the binding and fusion of secretory vesicles with the cell surface. The GTP-bound form of SEC4 may interact with an effector, thereby stimulating its activity and leading to exocytotic fusion. SEC4 may be an upstream activator of the 19.5S SEC8/SEC15 particle. SEC4 probably interacts directly with SEC8; it could serve as the attachment site for the SEC8/SEC15 particle.</text>
</comment>
<dbReference type="RefSeq" id="XP_003671354.2">
    <property type="nucleotide sequence ID" value="XM_003671306.2"/>
</dbReference>
<dbReference type="Proteomes" id="UP000000689">
    <property type="component" value="Chromosome 7"/>
</dbReference>
<dbReference type="SMART" id="SM00174">
    <property type="entry name" value="RHO"/>
    <property type="match status" value="1"/>
</dbReference>
<evidence type="ECO:0000256" key="14">
    <source>
        <dbReference type="ARBA" id="ARBA00060407"/>
    </source>
</evidence>
<keyword evidence="8" id="KW-0342">GTP-binding</keyword>
<dbReference type="AlphaFoldDB" id="G0WEA0"/>
<evidence type="ECO:0000256" key="16">
    <source>
        <dbReference type="SAM" id="MobiDB-lite"/>
    </source>
</evidence>
<proteinExistence type="inferred from homology"/>
<dbReference type="InterPro" id="IPR001806">
    <property type="entry name" value="Small_GTPase"/>
</dbReference>
<dbReference type="GO" id="GO:0006914">
    <property type="term" value="P:autophagy"/>
    <property type="evidence" value="ECO:0007669"/>
    <property type="project" value="EnsemblFungi"/>
</dbReference>
<dbReference type="Pfam" id="PF00071">
    <property type="entry name" value="Ras"/>
    <property type="match status" value="1"/>
</dbReference>
<keyword evidence="11" id="KW-0636">Prenylation</keyword>
<keyword evidence="3" id="KW-0813">Transport</keyword>
<evidence type="ECO:0000256" key="9">
    <source>
        <dbReference type="ARBA" id="ARBA00023136"/>
    </source>
</evidence>
<keyword evidence="10" id="KW-0449">Lipoprotein</keyword>
<evidence type="ECO:0000256" key="2">
    <source>
        <dbReference type="ARBA" id="ARBA00006270"/>
    </source>
</evidence>
<dbReference type="GO" id="GO:0006893">
    <property type="term" value="P:Golgi to plasma membrane transport"/>
    <property type="evidence" value="ECO:0007669"/>
    <property type="project" value="EnsemblFungi"/>
</dbReference>
<dbReference type="InterPro" id="IPR050305">
    <property type="entry name" value="Small_GTPase_Rab"/>
</dbReference>
<dbReference type="PRINTS" id="PR00449">
    <property type="entry name" value="RASTRNSFRMNG"/>
</dbReference>
<evidence type="ECO:0000256" key="3">
    <source>
        <dbReference type="ARBA" id="ARBA00022448"/>
    </source>
</evidence>
<dbReference type="PROSITE" id="PS00675">
    <property type="entry name" value="SIGMA54_INTERACT_1"/>
    <property type="match status" value="1"/>
</dbReference>
<dbReference type="GO" id="GO:0031321">
    <property type="term" value="P:ascospore-type prospore assembly"/>
    <property type="evidence" value="ECO:0007669"/>
    <property type="project" value="EnsemblFungi"/>
</dbReference>
<evidence type="ECO:0000256" key="10">
    <source>
        <dbReference type="ARBA" id="ARBA00023288"/>
    </source>
</evidence>
<keyword evidence="4" id="KW-1003">Cell membrane</keyword>
<accession>G0WEA0</accession>
<dbReference type="SMART" id="SM00175">
    <property type="entry name" value="RAB"/>
    <property type="match status" value="1"/>
</dbReference>
<dbReference type="PROSITE" id="PS51419">
    <property type="entry name" value="RAB"/>
    <property type="match status" value="1"/>
</dbReference>
<dbReference type="SUPFAM" id="SSF52540">
    <property type="entry name" value="P-loop containing nucleoside triphosphate hydrolases"/>
    <property type="match status" value="1"/>
</dbReference>
<dbReference type="KEGG" id="ndi:NDAI_0G03340"/>
<feature type="compositionally biased region" description="Low complexity" evidence="16">
    <location>
        <begin position="191"/>
        <end position="207"/>
    </location>
</feature>
<dbReference type="GO" id="GO:0005886">
    <property type="term" value="C:plasma membrane"/>
    <property type="evidence" value="ECO:0007669"/>
    <property type="project" value="UniProtKB-SubCell"/>
</dbReference>
<protein>
    <recommendedName>
        <fullName evidence="15">Ras-related protein SEC4</fullName>
    </recommendedName>
</protein>
<reference evidence="17 18" key="1">
    <citation type="journal article" date="2011" name="Proc. Natl. Acad. Sci. U.S.A.">
        <title>Evolutionary erosion of yeast sex chromosomes by mating-type switching accidents.</title>
        <authorList>
            <person name="Gordon J.L."/>
            <person name="Armisen D."/>
            <person name="Proux-Wera E."/>
            <person name="Oheigeartaigh S.S."/>
            <person name="Byrne K.P."/>
            <person name="Wolfe K.H."/>
        </authorList>
    </citation>
    <scope>NUCLEOTIDE SEQUENCE [LARGE SCALE GENOMIC DNA]</scope>
    <source>
        <strain evidence="18">ATCC 10597 / BCRC 20456 / CBS 421 / NBRC 0211 / NRRL Y-12639</strain>
    </source>
</reference>
<evidence type="ECO:0000256" key="4">
    <source>
        <dbReference type="ARBA" id="ARBA00022475"/>
    </source>
</evidence>
<evidence type="ECO:0000256" key="1">
    <source>
        <dbReference type="ARBA" id="ARBA00004342"/>
    </source>
</evidence>
<dbReference type="OrthoDB" id="9989112at2759"/>
<keyword evidence="6" id="KW-0547">Nucleotide-binding</keyword>
<dbReference type="PANTHER" id="PTHR47980">
    <property type="entry name" value="LD44762P"/>
    <property type="match status" value="1"/>
</dbReference>
<evidence type="ECO:0000256" key="15">
    <source>
        <dbReference type="ARBA" id="ARBA00068963"/>
    </source>
</evidence>
<dbReference type="GO" id="GO:0015031">
    <property type="term" value="P:protein transport"/>
    <property type="evidence" value="ECO:0007669"/>
    <property type="project" value="UniProtKB-KW"/>
</dbReference>
<keyword evidence="5" id="KW-0268">Exocytosis</keyword>
<keyword evidence="12" id="KW-0968">Cytoplasmic vesicle</keyword>
<evidence type="ECO:0000256" key="11">
    <source>
        <dbReference type="ARBA" id="ARBA00023289"/>
    </source>
</evidence>
<dbReference type="SMART" id="SM00177">
    <property type="entry name" value="ARF"/>
    <property type="match status" value="1"/>
</dbReference>
<comment type="subcellular location">
    <subcellularLocation>
        <location evidence="1">Cell membrane</location>
        <topology evidence="1">Lipid-anchor</topology>
        <orientation evidence="1">Cytoplasmic side</orientation>
    </subcellularLocation>
    <subcellularLocation>
        <location evidence="14">Cytoplasmic vesicle</location>
        <location evidence="14">Secretory vesicle membrane</location>
        <topology evidence="14">Lipid-anchor</topology>
        <orientation evidence="14">Cytoplasmic side</orientation>
    </subcellularLocation>
</comment>
<dbReference type="PROSITE" id="PS51421">
    <property type="entry name" value="RAS"/>
    <property type="match status" value="1"/>
</dbReference>
<sequence length="207" mass="22631">MSASANGKGYDSIMKILLIGDSGVGKSCLLVRFVEDKFNPSFITTIGIDFKIKTVDINGKKVKLQLWDTAGQERFRTITTAYYRGAMGIILVYDVTDERTFSNIKQWFKTVNEHANDEAQLLLVGNKSDMDTRVVTYEQGESLAKELGLPFVESSAKNDDNVNEIFFTLAKLIQEKIDANKLSAAGSGKDGSVSINGSNSGSKSSCC</sequence>
<dbReference type="SMART" id="SM00176">
    <property type="entry name" value="RAN"/>
    <property type="match status" value="1"/>
</dbReference>
<dbReference type="GO" id="GO:0003924">
    <property type="term" value="F:GTPase activity"/>
    <property type="evidence" value="ECO:0007669"/>
    <property type="project" value="EnsemblFungi"/>
</dbReference>
<dbReference type="InterPro" id="IPR005225">
    <property type="entry name" value="Small_GTP-bd"/>
</dbReference>
<dbReference type="GO" id="GO:0006906">
    <property type="term" value="P:vesicle fusion"/>
    <property type="evidence" value="ECO:0007669"/>
    <property type="project" value="EnsemblFungi"/>
</dbReference>
<dbReference type="GO" id="GO:0006887">
    <property type="term" value="P:exocytosis"/>
    <property type="evidence" value="ECO:0007669"/>
    <property type="project" value="UniProtKB-KW"/>
</dbReference>
<dbReference type="GO" id="GO:0000131">
    <property type="term" value="C:incipient cellular bud site"/>
    <property type="evidence" value="ECO:0007669"/>
    <property type="project" value="EnsemblFungi"/>
</dbReference>
<evidence type="ECO:0000256" key="12">
    <source>
        <dbReference type="ARBA" id="ARBA00023329"/>
    </source>
</evidence>
<evidence type="ECO:0000256" key="7">
    <source>
        <dbReference type="ARBA" id="ARBA00022927"/>
    </source>
</evidence>
<dbReference type="STRING" id="1071378.G0WEA0"/>
<dbReference type="GO" id="GO:0043332">
    <property type="term" value="C:mating projection tip"/>
    <property type="evidence" value="ECO:0007669"/>
    <property type="project" value="EnsemblFungi"/>
</dbReference>
<evidence type="ECO:0000256" key="6">
    <source>
        <dbReference type="ARBA" id="ARBA00022741"/>
    </source>
</evidence>
<dbReference type="SMART" id="SM00173">
    <property type="entry name" value="RAS"/>
    <property type="match status" value="1"/>
</dbReference>
<dbReference type="FunFam" id="3.40.50.300:FF:000961">
    <property type="entry name" value="Ras-related protein Rab-8B"/>
    <property type="match status" value="1"/>
</dbReference>
<organism evidence="17 18">
    <name type="scientific">Naumovozyma dairenensis (strain ATCC 10597 / BCRC 20456 / CBS 421 / NBRC 0211 / NRRL Y-12639)</name>
    <name type="common">Saccharomyces dairenensis</name>
    <dbReference type="NCBI Taxonomy" id="1071378"/>
    <lineage>
        <taxon>Eukaryota</taxon>
        <taxon>Fungi</taxon>
        <taxon>Dikarya</taxon>
        <taxon>Ascomycota</taxon>
        <taxon>Saccharomycotina</taxon>
        <taxon>Saccharomycetes</taxon>
        <taxon>Saccharomycetales</taxon>
        <taxon>Saccharomycetaceae</taxon>
        <taxon>Naumovozyma</taxon>
    </lineage>
</organism>